<evidence type="ECO:0000313" key="2">
    <source>
        <dbReference type="EMBL" id="EFO96842.1"/>
    </source>
</evidence>
<name>E3M9U1_CAERE</name>
<dbReference type="Proteomes" id="UP000008281">
    <property type="component" value="Unassembled WGS sequence"/>
</dbReference>
<reference evidence="2" key="1">
    <citation type="submission" date="2007-07" db="EMBL/GenBank/DDBJ databases">
        <title>PCAP assembly of the Caenorhabditis remanei genome.</title>
        <authorList>
            <consortium name="The Caenorhabditis remanei Sequencing Consortium"/>
            <person name="Wilson R.K."/>
        </authorList>
    </citation>
    <scope>NUCLEOTIDE SEQUENCE [LARGE SCALE GENOMIC DNA]</scope>
    <source>
        <strain evidence="2">PB4641</strain>
    </source>
</reference>
<sequence length="104" mass="12393">MHERSEPQKEEEDEEQEIETKKLSFNSLVVKDLSVTEPCRTVRVENEKLIKLSPSDQQYLLKLKVKIVLRENWQELFVHDQNWALFEVEHVCCAAVNFRVIFFS</sequence>
<protein>
    <submittedName>
        <fullName evidence="2">Uncharacterized protein</fullName>
    </submittedName>
</protein>
<dbReference type="EMBL" id="DS268431">
    <property type="protein sequence ID" value="EFO96842.1"/>
    <property type="molecule type" value="Genomic_DNA"/>
</dbReference>
<gene>
    <name evidence="2" type="ORF">CRE_17174</name>
</gene>
<evidence type="ECO:0000256" key="1">
    <source>
        <dbReference type="SAM" id="MobiDB-lite"/>
    </source>
</evidence>
<dbReference type="HOGENOM" id="CLU_2252547_0_0_1"/>
<organism evidence="3">
    <name type="scientific">Caenorhabditis remanei</name>
    <name type="common">Caenorhabditis vulgaris</name>
    <dbReference type="NCBI Taxonomy" id="31234"/>
    <lineage>
        <taxon>Eukaryota</taxon>
        <taxon>Metazoa</taxon>
        <taxon>Ecdysozoa</taxon>
        <taxon>Nematoda</taxon>
        <taxon>Chromadorea</taxon>
        <taxon>Rhabditida</taxon>
        <taxon>Rhabditina</taxon>
        <taxon>Rhabditomorpha</taxon>
        <taxon>Rhabditoidea</taxon>
        <taxon>Rhabditidae</taxon>
        <taxon>Peloderinae</taxon>
        <taxon>Caenorhabditis</taxon>
    </lineage>
</organism>
<accession>E3M9U1</accession>
<proteinExistence type="predicted"/>
<keyword evidence="3" id="KW-1185">Reference proteome</keyword>
<evidence type="ECO:0000313" key="3">
    <source>
        <dbReference type="Proteomes" id="UP000008281"/>
    </source>
</evidence>
<dbReference type="AlphaFoldDB" id="E3M9U1"/>
<dbReference type="InParanoid" id="E3M9U1"/>
<feature type="region of interest" description="Disordered" evidence="1">
    <location>
        <begin position="1"/>
        <end position="20"/>
    </location>
</feature>